<keyword evidence="3" id="KW-0663">Pyridoxal phosphate</keyword>
<dbReference type="Gene3D" id="3.40.50.1100">
    <property type="match status" value="2"/>
</dbReference>
<proteinExistence type="inferred from homology"/>
<dbReference type="InParanoid" id="A0A2R6REW1"/>
<evidence type="ECO:0000256" key="2">
    <source>
        <dbReference type="ARBA" id="ARBA00008639"/>
    </source>
</evidence>
<dbReference type="FunFam" id="3.40.50.1100:FF:000081">
    <property type="entry name" value="D-cysteine desulfhydrase 2 mitochondrial"/>
    <property type="match status" value="1"/>
</dbReference>
<reference evidence="4 5" key="1">
    <citation type="submission" date="2017-07" db="EMBL/GenBank/DDBJ databases">
        <title>An improved, manually edited Actinidia chinensis var. chinensis (kiwifruit) genome highlights the challenges associated with draft genomes and gene prediction in plants.</title>
        <authorList>
            <person name="Pilkington S."/>
            <person name="Crowhurst R."/>
            <person name="Hilario E."/>
            <person name="Nardozza S."/>
            <person name="Fraser L."/>
            <person name="Peng Y."/>
            <person name="Gunaseelan K."/>
            <person name="Simpson R."/>
            <person name="Tahir J."/>
            <person name="Deroles S."/>
            <person name="Templeton K."/>
            <person name="Luo Z."/>
            <person name="Davy M."/>
            <person name="Cheng C."/>
            <person name="Mcneilage M."/>
            <person name="Scaglione D."/>
            <person name="Liu Y."/>
            <person name="Zhang Q."/>
            <person name="Datson P."/>
            <person name="De Silva N."/>
            <person name="Gardiner S."/>
            <person name="Bassett H."/>
            <person name="Chagne D."/>
            <person name="Mccallum J."/>
            <person name="Dzierzon H."/>
            <person name="Deng C."/>
            <person name="Wang Y.-Y."/>
            <person name="Barron N."/>
            <person name="Manako K."/>
            <person name="Bowen J."/>
            <person name="Foster T."/>
            <person name="Erridge Z."/>
            <person name="Tiffin H."/>
            <person name="Waite C."/>
            <person name="Davies K."/>
            <person name="Grierson E."/>
            <person name="Laing W."/>
            <person name="Kirk R."/>
            <person name="Chen X."/>
            <person name="Wood M."/>
            <person name="Montefiori M."/>
            <person name="Brummell D."/>
            <person name="Schwinn K."/>
            <person name="Catanach A."/>
            <person name="Fullerton C."/>
            <person name="Li D."/>
            <person name="Meiyalaghan S."/>
            <person name="Nieuwenhuizen N."/>
            <person name="Read N."/>
            <person name="Prakash R."/>
            <person name="Hunter D."/>
            <person name="Zhang H."/>
            <person name="Mckenzie M."/>
            <person name="Knabel M."/>
            <person name="Harris A."/>
            <person name="Allan A."/>
            <person name="Chen A."/>
            <person name="Janssen B."/>
            <person name="Plunkett B."/>
            <person name="Dwamena C."/>
            <person name="Voogd C."/>
            <person name="Leif D."/>
            <person name="Lafferty D."/>
            <person name="Souleyre E."/>
            <person name="Varkonyi-Gasic E."/>
            <person name="Gambi F."/>
            <person name="Hanley J."/>
            <person name="Yao J.-L."/>
            <person name="Cheung J."/>
            <person name="David K."/>
            <person name="Warren B."/>
            <person name="Marsh K."/>
            <person name="Snowden K."/>
            <person name="Lin-Wang K."/>
            <person name="Brian L."/>
            <person name="Martinez-Sanchez M."/>
            <person name="Wang M."/>
            <person name="Ileperuma N."/>
            <person name="Macnee N."/>
            <person name="Campin R."/>
            <person name="Mcatee P."/>
            <person name="Drummond R."/>
            <person name="Espley R."/>
            <person name="Ireland H."/>
            <person name="Wu R."/>
            <person name="Atkinson R."/>
            <person name="Karunairetnam S."/>
            <person name="Bulley S."/>
            <person name="Chunkath S."/>
            <person name="Hanley Z."/>
            <person name="Storey R."/>
            <person name="Thrimawithana A."/>
            <person name="Thomson S."/>
            <person name="David C."/>
            <person name="Testolin R."/>
        </authorList>
    </citation>
    <scope>NUCLEOTIDE SEQUENCE [LARGE SCALE GENOMIC DNA]</scope>
    <source>
        <strain evidence="5">cv. Red5</strain>
        <tissue evidence="4">Young leaf</tissue>
    </source>
</reference>
<dbReference type="OMA" id="WEVYAVM"/>
<dbReference type="AlphaFoldDB" id="A0A2R6REW1"/>
<dbReference type="OrthoDB" id="10266364at2759"/>
<evidence type="ECO:0000256" key="3">
    <source>
        <dbReference type="ARBA" id="ARBA00022898"/>
    </source>
</evidence>
<dbReference type="PANTHER" id="PTHR43780:SF7">
    <property type="entry name" value="D-CYSTEINE DESULFHYDRASE 2, MITOCHONDRIAL"/>
    <property type="match status" value="1"/>
</dbReference>
<dbReference type="SUPFAM" id="SSF53686">
    <property type="entry name" value="Tryptophan synthase beta subunit-like PLP-dependent enzymes"/>
    <property type="match status" value="1"/>
</dbReference>
<dbReference type="STRING" id="1590841.A0A2R6REW1"/>
<dbReference type="PANTHER" id="PTHR43780">
    <property type="entry name" value="1-AMINOCYCLOPROPANE-1-CARBOXYLATE DEAMINASE-RELATED"/>
    <property type="match status" value="1"/>
</dbReference>
<organism evidence="4 5">
    <name type="scientific">Actinidia chinensis var. chinensis</name>
    <name type="common">Chinese soft-hair kiwi</name>
    <dbReference type="NCBI Taxonomy" id="1590841"/>
    <lineage>
        <taxon>Eukaryota</taxon>
        <taxon>Viridiplantae</taxon>
        <taxon>Streptophyta</taxon>
        <taxon>Embryophyta</taxon>
        <taxon>Tracheophyta</taxon>
        <taxon>Spermatophyta</taxon>
        <taxon>Magnoliopsida</taxon>
        <taxon>eudicotyledons</taxon>
        <taxon>Gunneridae</taxon>
        <taxon>Pentapetalae</taxon>
        <taxon>asterids</taxon>
        <taxon>Ericales</taxon>
        <taxon>Actinidiaceae</taxon>
        <taxon>Actinidia</taxon>
    </lineage>
</organism>
<dbReference type="InterPro" id="IPR036052">
    <property type="entry name" value="TrpB-like_PALP_sf"/>
</dbReference>
<evidence type="ECO:0000313" key="5">
    <source>
        <dbReference type="Proteomes" id="UP000241394"/>
    </source>
</evidence>
<protein>
    <submittedName>
        <fullName evidence="4">D-cysteine desulfhydrase</fullName>
    </submittedName>
</protein>
<name>A0A2R6REW1_ACTCC</name>
<accession>A0A2R6REW1</accession>
<reference evidence="5" key="2">
    <citation type="journal article" date="2018" name="BMC Genomics">
        <title>A manually annotated Actinidia chinensis var. chinensis (kiwifruit) genome highlights the challenges associated with draft genomes and gene prediction in plants.</title>
        <authorList>
            <person name="Pilkington S.M."/>
            <person name="Crowhurst R."/>
            <person name="Hilario E."/>
            <person name="Nardozza S."/>
            <person name="Fraser L."/>
            <person name="Peng Y."/>
            <person name="Gunaseelan K."/>
            <person name="Simpson R."/>
            <person name="Tahir J."/>
            <person name="Deroles S.C."/>
            <person name="Templeton K."/>
            <person name="Luo Z."/>
            <person name="Davy M."/>
            <person name="Cheng C."/>
            <person name="McNeilage M."/>
            <person name="Scaglione D."/>
            <person name="Liu Y."/>
            <person name="Zhang Q."/>
            <person name="Datson P."/>
            <person name="De Silva N."/>
            <person name="Gardiner S.E."/>
            <person name="Bassett H."/>
            <person name="Chagne D."/>
            <person name="McCallum J."/>
            <person name="Dzierzon H."/>
            <person name="Deng C."/>
            <person name="Wang Y.Y."/>
            <person name="Barron L."/>
            <person name="Manako K."/>
            <person name="Bowen J."/>
            <person name="Foster T.M."/>
            <person name="Erridge Z.A."/>
            <person name="Tiffin H."/>
            <person name="Waite C.N."/>
            <person name="Davies K.M."/>
            <person name="Grierson E.P."/>
            <person name="Laing W.A."/>
            <person name="Kirk R."/>
            <person name="Chen X."/>
            <person name="Wood M."/>
            <person name="Montefiori M."/>
            <person name="Brummell D.A."/>
            <person name="Schwinn K.E."/>
            <person name="Catanach A."/>
            <person name="Fullerton C."/>
            <person name="Li D."/>
            <person name="Meiyalaghan S."/>
            <person name="Nieuwenhuizen N."/>
            <person name="Read N."/>
            <person name="Prakash R."/>
            <person name="Hunter D."/>
            <person name="Zhang H."/>
            <person name="McKenzie M."/>
            <person name="Knabel M."/>
            <person name="Harris A."/>
            <person name="Allan A.C."/>
            <person name="Gleave A."/>
            <person name="Chen A."/>
            <person name="Janssen B.J."/>
            <person name="Plunkett B."/>
            <person name="Ampomah-Dwamena C."/>
            <person name="Voogd C."/>
            <person name="Leif D."/>
            <person name="Lafferty D."/>
            <person name="Souleyre E.J.F."/>
            <person name="Varkonyi-Gasic E."/>
            <person name="Gambi F."/>
            <person name="Hanley J."/>
            <person name="Yao J.L."/>
            <person name="Cheung J."/>
            <person name="David K.M."/>
            <person name="Warren B."/>
            <person name="Marsh K."/>
            <person name="Snowden K.C."/>
            <person name="Lin-Wang K."/>
            <person name="Brian L."/>
            <person name="Martinez-Sanchez M."/>
            <person name="Wang M."/>
            <person name="Ileperuma N."/>
            <person name="Macnee N."/>
            <person name="Campin R."/>
            <person name="McAtee P."/>
            <person name="Drummond R.S.M."/>
            <person name="Espley R.V."/>
            <person name="Ireland H.S."/>
            <person name="Wu R."/>
            <person name="Atkinson R.G."/>
            <person name="Karunairetnam S."/>
            <person name="Bulley S."/>
            <person name="Chunkath S."/>
            <person name="Hanley Z."/>
            <person name="Storey R."/>
            <person name="Thrimawithana A.H."/>
            <person name="Thomson S."/>
            <person name="David C."/>
            <person name="Testolin R."/>
            <person name="Huang H."/>
            <person name="Hellens R.P."/>
            <person name="Schaffer R.J."/>
        </authorList>
    </citation>
    <scope>NUCLEOTIDE SEQUENCE [LARGE SCALE GENOMIC DNA]</scope>
    <source>
        <strain evidence="5">cv. Red5</strain>
    </source>
</reference>
<evidence type="ECO:0000256" key="1">
    <source>
        <dbReference type="ARBA" id="ARBA00001933"/>
    </source>
</evidence>
<comment type="similarity">
    <text evidence="2">Belongs to the ACC deaminase/D-cysteine desulfhydrase family.</text>
</comment>
<evidence type="ECO:0000313" key="4">
    <source>
        <dbReference type="EMBL" id="PSS28555.1"/>
    </source>
</evidence>
<dbReference type="InterPro" id="IPR027278">
    <property type="entry name" value="ACCD_DCysDesulf"/>
</dbReference>
<dbReference type="Gramene" id="PSS28555">
    <property type="protein sequence ID" value="PSS28555"/>
    <property type="gene ID" value="CEY00_Acc03368"/>
</dbReference>
<dbReference type="Proteomes" id="UP000241394">
    <property type="component" value="Chromosome LG6"/>
</dbReference>
<dbReference type="EMBL" id="NKQK01000006">
    <property type="protein sequence ID" value="PSS28555.1"/>
    <property type="molecule type" value="Genomic_DNA"/>
</dbReference>
<gene>
    <name evidence="4" type="ORF">CEY00_Acc03368</name>
</gene>
<keyword evidence="5" id="KW-1185">Reference proteome</keyword>
<comment type="caution">
    <text evidence="4">The sequence shown here is derived from an EMBL/GenBank/DDBJ whole genome shotgun (WGS) entry which is preliminary data.</text>
</comment>
<sequence>MKLPNLPSNCVISARKMEFHSAQFPNSPQGPSKVCGDVFISKLLDRRWTLLKPDTMIHQIVVSGRQMQHEGKPPGNLWFSNNTSPSLGDSLMEKSNRQPSFYVVRDDLLHPLVNGNKARKLDGLFPLIEDHSVTDVVTCGGSQSAHTAAVAVSCAERGLRSHLLLRGEQPEIPTGYNLISSLYGNVIYVPRSLYAKREEMLLKYTDSVLGHSGSVAWPSDILEASLTSHLPGKPNFKHPDDHRCAENSKRVVIVNEGAGDAVGILGVIRLVQYMSQNHVLGKEQAFKIVVDAGTGTTAIGLGLGAICLGLPWEVCAVMLADNIDGYRKQEERLISEFQRCFAFPAVDQVLERANGRLVHWLERSCPRKFGNVLTGELKACQQIAQQTGILVDPIYTLAAWELATQLCQREAKGGAKVAMLHTGGTLGMFGLAQRYKSHFSTLKEDFVVQ</sequence>
<comment type="cofactor">
    <cofactor evidence="1">
        <name>pyridoxal 5'-phosphate</name>
        <dbReference type="ChEBI" id="CHEBI:597326"/>
    </cofactor>
</comment>
<dbReference type="GO" id="GO:0019148">
    <property type="term" value="F:D-cysteine desulfhydrase activity"/>
    <property type="evidence" value="ECO:0007669"/>
    <property type="project" value="TreeGrafter"/>
</dbReference>
<dbReference type="FunCoup" id="A0A2R6REW1">
    <property type="interactions" value="1392"/>
</dbReference>